<dbReference type="InterPro" id="IPR018484">
    <property type="entry name" value="FGGY_N"/>
</dbReference>
<dbReference type="InterPro" id="IPR013449">
    <property type="entry name" value="Rhamnulokinase"/>
</dbReference>
<evidence type="ECO:0000256" key="2">
    <source>
        <dbReference type="ARBA" id="ARBA00022679"/>
    </source>
</evidence>
<evidence type="ECO:0000259" key="9">
    <source>
        <dbReference type="Pfam" id="PF00370"/>
    </source>
</evidence>
<keyword evidence="2 11" id="KW-0808">Transferase</keyword>
<reference evidence="11 12" key="1">
    <citation type="submission" date="2022-07" db="EMBL/GenBank/DDBJ databases">
        <title>Photobacterium pectinilyticum sp. nov., a marine bacterium isolated from surface seawater of Qingdao offshore.</title>
        <authorList>
            <person name="Wang X."/>
        </authorList>
    </citation>
    <scope>NUCLEOTIDE SEQUENCE [LARGE SCALE GENOMIC DNA]</scope>
    <source>
        <strain evidence="11 12">ZSDE20</strain>
    </source>
</reference>
<keyword evidence="7" id="KW-0684">Rhamnose metabolism</keyword>
<dbReference type="EC" id="2.7.1.5" evidence="8"/>
<keyword evidence="5" id="KW-0067">ATP-binding</keyword>
<evidence type="ECO:0000256" key="8">
    <source>
        <dbReference type="NCBIfam" id="TIGR02627"/>
    </source>
</evidence>
<comment type="caution">
    <text evidence="11">The sequence shown here is derived from an EMBL/GenBank/DDBJ whole genome shotgun (WGS) entry which is preliminary data.</text>
</comment>
<feature type="domain" description="Carbohydrate kinase FGGY N-terminal" evidence="9">
    <location>
        <begin position="5"/>
        <end position="239"/>
    </location>
</feature>
<dbReference type="EMBL" id="JANEYT010000042">
    <property type="protein sequence ID" value="MCQ1059647.1"/>
    <property type="molecule type" value="Genomic_DNA"/>
</dbReference>
<dbReference type="InterPro" id="IPR043129">
    <property type="entry name" value="ATPase_NBD"/>
</dbReference>
<accession>A0ABT1N4I6</accession>
<evidence type="ECO:0000256" key="5">
    <source>
        <dbReference type="ARBA" id="ARBA00022840"/>
    </source>
</evidence>
<dbReference type="PANTHER" id="PTHR10196:SF93">
    <property type="entry name" value="L-RHAMNULOKINASE"/>
    <property type="match status" value="1"/>
</dbReference>
<proteinExistence type="inferred from homology"/>
<evidence type="ECO:0000313" key="12">
    <source>
        <dbReference type="Proteomes" id="UP001524460"/>
    </source>
</evidence>
<dbReference type="Pfam" id="PF02782">
    <property type="entry name" value="FGGY_C"/>
    <property type="match status" value="1"/>
</dbReference>
<protein>
    <recommendedName>
        <fullName evidence="8">Rhamnulokinase</fullName>
        <ecNumber evidence="8">2.7.1.5</ecNumber>
    </recommendedName>
</protein>
<organism evidence="11 12">
    <name type="scientific">Photobacterium pectinilyticum</name>
    <dbReference type="NCBI Taxonomy" id="2906793"/>
    <lineage>
        <taxon>Bacteria</taxon>
        <taxon>Pseudomonadati</taxon>
        <taxon>Pseudomonadota</taxon>
        <taxon>Gammaproteobacteria</taxon>
        <taxon>Vibrionales</taxon>
        <taxon>Vibrionaceae</taxon>
        <taxon>Photobacterium</taxon>
    </lineage>
</organism>
<evidence type="ECO:0000256" key="7">
    <source>
        <dbReference type="ARBA" id="ARBA00023308"/>
    </source>
</evidence>
<evidence type="ECO:0000313" key="11">
    <source>
        <dbReference type="EMBL" id="MCQ1059647.1"/>
    </source>
</evidence>
<dbReference type="Pfam" id="PF00370">
    <property type="entry name" value="FGGY_N"/>
    <property type="match status" value="1"/>
</dbReference>
<evidence type="ECO:0000259" key="10">
    <source>
        <dbReference type="Pfam" id="PF02782"/>
    </source>
</evidence>
<dbReference type="GO" id="GO:0008993">
    <property type="term" value="F:rhamnulokinase activity"/>
    <property type="evidence" value="ECO:0007669"/>
    <property type="project" value="UniProtKB-EC"/>
</dbReference>
<dbReference type="Gene3D" id="3.30.420.40">
    <property type="match status" value="2"/>
</dbReference>
<dbReference type="RefSeq" id="WP_255043736.1">
    <property type="nucleotide sequence ID" value="NZ_JANEYT010000042.1"/>
</dbReference>
<dbReference type="Proteomes" id="UP001524460">
    <property type="component" value="Unassembled WGS sequence"/>
</dbReference>
<keyword evidence="12" id="KW-1185">Reference proteome</keyword>
<dbReference type="CDD" id="cd07771">
    <property type="entry name" value="ASKHA_NBD_FGGY_RhaB-like"/>
    <property type="match status" value="1"/>
</dbReference>
<name>A0ABT1N4I6_9GAMM</name>
<keyword evidence="6" id="KW-1015">Disulfide bond</keyword>
<feature type="domain" description="Carbohydrate kinase FGGY C-terminal" evidence="10">
    <location>
        <begin position="249"/>
        <end position="436"/>
    </location>
</feature>
<keyword evidence="4" id="KW-0418">Kinase</keyword>
<dbReference type="InterPro" id="IPR018485">
    <property type="entry name" value="FGGY_C"/>
</dbReference>
<keyword evidence="3" id="KW-0547">Nucleotide-binding</keyword>
<gene>
    <name evidence="11" type="primary">rhaB</name>
    <name evidence="11" type="ORF">NHN17_16490</name>
</gene>
<dbReference type="NCBIfam" id="TIGR02627">
    <property type="entry name" value="rhamnulo_kin"/>
    <property type="match status" value="1"/>
</dbReference>
<evidence type="ECO:0000256" key="1">
    <source>
        <dbReference type="ARBA" id="ARBA00009156"/>
    </source>
</evidence>
<evidence type="ECO:0000256" key="6">
    <source>
        <dbReference type="ARBA" id="ARBA00023157"/>
    </source>
</evidence>
<dbReference type="PANTHER" id="PTHR10196">
    <property type="entry name" value="SUGAR KINASE"/>
    <property type="match status" value="1"/>
</dbReference>
<sequence>MKNLIAIDLGAGSGRVILGVYDGKKLSLSEYHRFINNPIKCENHICWDIESLLKEIKTGIDKILQAGILPDCIAIDSWGVDFVLTDRNGGMLGLPVTYRDERTKGVMDKVIAQIGGDAIYKQSGIQFLSFNTLYQLVTLIQQQPCWLDDVDCLQFIPDYLGFRLTGQKNCEFTNATTSQMVDCHTGEWSSILDDLAIPRQWLLPIQAPNRLISHYRSERFDVEIPFASVASHDTASAVLAVPFDCRKAAYLSSGTWSLMGMESLSPLVNAQAQQLNITNEGGAEGRFRVLKNIMGLWIVQRIQHELESYSFSDLVSLAETAPAFVSLINPDHAMFLNPPSMVEAVQAFCYQTEQPTPQSPGALIRCVLESLALQYRSVWVGLNALSEQPLEGIHIVGGGSQNALLNQWCADACGCPVWAGPIEASVVGNLCGQLIALQALSGVDAARRLVRDSFTITTYHPEGEALFSEQWQRFIALCNTELVEQDVCCAEG</sequence>
<evidence type="ECO:0000256" key="4">
    <source>
        <dbReference type="ARBA" id="ARBA00022777"/>
    </source>
</evidence>
<comment type="similarity">
    <text evidence="1">Belongs to the FGGY kinase family.</text>
</comment>
<dbReference type="SUPFAM" id="SSF53067">
    <property type="entry name" value="Actin-like ATPase domain"/>
    <property type="match status" value="2"/>
</dbReference>
<evidence type="ECO:0000256" key="3">
    <source>
        <dbReference type="ARBA" id="ARBA00022741"/>
    </source>
</evidence>